<evidence type="ECO:0000256" key="1">
    <source>
        <dbReference type="ARBA" id="ARBA00008560"/>
    </source>
</evidence>
<dbReference type="KEGG" id="tti:THITH_07675"/>
<feature type="region of interest" description="Disordered" evidence="6">
    <location>
        <begin position="1"/>
        <end position="44"/>
    </location>
</feature>
<evidence type="ECO:0000256" key="4">
    <source>
        <dbReference type="ARBA" id="ARBA00035178"/>
    </source>
</evidence>
<dbReference type="STRING" id="713585.THITH_07675"/>
<evidence type="ECO:0000256" key="6">
    <source>
        <dbReference type="SAM" id="MobiDB-lite"/>
    </source>
</evidence>
<dbReference type="GO" id="GO:0003735">
    <property type="term" value="F:structural constituent of ribosome"/>
    <property type="evidence" value="ECO:0007669"/>
    <property type="project" value="InterPro"/>
</dbReference>
<name>W0DHU1_9GAMM</name>
<dbReference type="Proteomes" id="UP000005289">
    <property type="component" value="Chromosome"/>
</dbReference>
<dbReference type="HOGENOM" id="CLU_129084_2_1_6"/>
<keyword evidence="3 5" id="KW-0687">Ribonucleoprotein</keyword>
<evidence type="ECO:0000313" key="8">
    <source>
        <dbReference type="Proteomes" id="UP000005289"/>
    </source>
</evidence>
<evidence type="ECO:0000256" key="2">
    <source>
        <dbReference type="ARBA" id="ARBA00022980"/>
    </source>
</evidence>
<dbReference type="RefSeq" id="WP_006747711.1">
    <property type="nucleotide sequence ID" value="NZ_CP007029.1"/>
</dbReference>
<keyword evidence="2 5" id="KW-0689">Ribosomal protein</keyword>
<evidence type="ECO:0000256" key="3">
    <source>
        <dbReference type="ARBA" id="ARBA00023274"/>
    </source>
</evidence>
<reference evidence="7 8" key="1">
    <citation type="submission" date="2013-12" db="EMBL/GenBank/DDBJ databases">
        <authorList>
            <consortium name="DOE Joint Genome Institute"/>
            <person name="Muyzer G."/>
            <person name="Huntemann M."/>
            <person name="Han J."/>
            <person name="Chen A."/>
            <person name="Kyrpides N."/>
            <person name="Mavromatis K."/>
            <person name="Markowitz V."/>
            <person name="Palaniappan K."/>
            <person name="Ivanova N."/>
            <person name="Schaumberg A."/>
            <person name="Pati A."/>
            <person name="Liolios K."/>
            <person name="Nordberg H.P."/>
            <person name="Cantor M.N."/>
            <person name="Hua S.X."/>
            <person name="Woyke T."/>
        </authorList>
    </citation>
    <scope>NUCLEOTIDE SEQUENCE [LARGE SCALE GENOMIC DNA]</scope>
    <source>
        <strain evidence="7 8">ARh 1</strain>
    </source>
</reference>
<dbReference type="OrthoDB" id="9801927at2"/>
<dbReference type="PANTHER" id="PTHR35534">
    <property type="entry name" value="50S RIBOSOMAL PROTEIN L32"/>
    <property type="match status" value="1"/>
</dbReference>
<dbReference type="AlphaFoldDB" id="W0DHU1"/>
<dbReference type="GO" id="GO:0015934">
    <property type="term" value="C:large ribosomal subunit"/>
    <property type="evidence" value="ECO:0007669"/>
    <property type="project" value="InterPro"/>
</dbReference>
<accession>W0DHU1</accession>
<organism evidence="7 8">
    <name type="scientific">Thioalkalivibrio paradoxus ARh 1</name>
    <dbReference type="NCBI Taxonomy" id="713585"/>
    <lineage>
        <taxon>Bacteria</taxon>
        <taxon>Pseudomonadati</taxon>
        <taxon>Pseudomonadota</taxon>
        <taxon>Gammaproteobacteria</taxon>
        <taxon>Chromatiales</taxon>
        <taxon>Ectothiorhodospiraceae</taxon>
        <taxon>Thioalkalivibrio</taxon>
    </lineage>
</organism>
<protein>
    <recommendedName>
        <fullName evidence="4 5">Large ribosomal subunit protein bL32</fullName>
    </recommendedName>
</protein>
<keyword evidence="8" id="KW-1185">Reference proteome</keyword>
<comment type="similarity">
    <text evidence="1 5">Belongs to the bacterial ribosomal protein bL32 family.</text>
</comment>
<dbReference type="SUPFAM" id="SSF57829">
    <property type="entry name" value="Zn-binding ribosomal proteins"/>
    <property type="match status" value="1"/>
</dbReference>
<dbReference type="GO" id="GO:0006412">
    <property type="term" value="P:translation"/>
    <property type="evidence" value="ECO:0007669"/>
    <property type="project" value="UniProtKB-UniRule"/>
</dbReference>
<dbReference type="HAMAP" id="MF_00340">
    <property type="entry name" value="Ribosomal_bL32"/>
    <property type="match status" value="1"/>
</dbReference>
<dbReference type="EMBL" id="CP007029">
    <property type="protein sequence ID" value="AHE98164.1"/>
    <property type="molecule type" value="Genomic_DNA"/>
</dbReference>
<dbReference type="NCBIfam" id="TIGR01031">
    <property type="entry name" value="rpmF_bact"/>
    <property type="match status" value="1"/>
</dbReference>
<dbReference type="InterPro" id="IPR002677">
    <property type="entry name" value="Ribosomal_bL32"/>
</dbReference>
<proteinExistence type="inferred from homology"/>
<evidence type="ECO:0000256" key="5">
    <source>
        <dbReference type="HAMAP-Rule" id="MF_00340"/>
    </source>
</evidence>
<dbReference type="PANTHER" id="PTHR35534:SF1">
    <property type="entry name" value="LARGE RIBOSOMAL SUBUNIT PROTEIN BL32"/>
    <property type="match status" value="1"/>
</dbReference>
<gene>
    <name evidence="5 7" type="primary">rpmF</name>
    <name evidence="7" type="ORF">THITH_07675</name>
</gene>
<evidence type="ECO:0000313" key="7">
    <source>
        <dbReference type="EMBL" id="AHE98164.1"/>
    </source>
</evidence>
<dbReference type="Pfam" id="PF01783">
    <property type="entry name" value="Ribosomal_L32p"/>
    <property type="match status" value="1"/>
</dbReference>
<feature type="compositionally biased region" description="Polar residues" evidence="6">
    <location>
        <begin position="1"/>
        <end position="11"/>
    </location>
</feature>
<sequence>MAVQQARTTPSKRGMRRSHDALKPATLSIEPTTGEVHRRHHVSPDGFYRGRQVIAKDVAIDDDED</sequence>
<dbReference type="InterPro" id="IPR011332">
    <property type="entry name" value="Ribosomal_zn-bd"/>
</dbReference>
<dbReference type="InterPro" id="IPR044957">
    <property type="entry name" value="Ribosomal_bL32_bact"/>
</dbReference>